<dbReference type="EC" id="3.1.26.4" evidence="2"/>
<sequence>MQINNKAAHATCHEQLPHRLVGTKCTSHVTIDGQSYNCLLDTGSQVTTIPQSFYETHLPHVDCKPLNDLLEVEAANGQPVPYSGYIELNITFPKDFLGTSIEVPTLALVVSDTCGSTQSPLLIGTNTLDALYDSYCEGSSAKYQPQHHGYKMVQRTLEVRHKQTEDSKVSNVRLYSDEPQVILARQSLVLDGLVTSRGPEKLFVLQQPTTSLPGGLIVTSSLHNLPNKLQTKLPVLLKNESDHDIILTPKRVIAELHAVQQILTSAPSTRSSASNPPSPVPMSGVQFDFADSPIPAEWKERITSKLNAIPEVFAQHDLDFGHSSKVSHHIRLSDETPFKQRARPIHPQDINAVRRHLEELLEAGVIRESESSFSSPIVVVRKKNGDVRLCVDYRKLNLQTVKDAYALPNLEETFSVLTGSQWFSVLDLKSGYYQIELNEADKHKTAFVCPLGFWEFNKLPQGITNAPSTFQRLMEKCMSDLNLKEVIVFLDDLIVFSETLEEHEHRLLRVLQRLKEYGLKLSPEKCRFFQTSVRYLGHIVSRNGVETDPEKIEALKNWPNPKNLKELRSFLGFAGYYRRFIQDFSKIVKPLNDLTAGYGPTRKKCKAHDVKTRYFKPKEPFGSRWTESCQEAFDTIINKLTSAPVLAYANPKLPYILHTDASTTGLGAALYQEQNGQIRAIAFASRGLSHSESRYPAHKLEFLALKWAVTEKFSDYLYGNSFTVITDSNPLTYILTSAKLDATSYRWLSALSTFSFKLQYRPGKHNLDADALSRLPHDTGIDDPASQKEQDRIRQFTLQHLPEFAHHTKVGPEVVQAICEARLVRQPSDSASQISSVPLVESLASHPDSLPDGFVQGEYFKGFPVISKLSEIEVREKQKSDSVIREVISSLEGGGVPSPSAKKEMPQLHLMCREWNKLLLRNGILYRKRQEGHEVQHQLVLPEDWREMVMTSLHDDMGHLGVERTLDLVRSRFYWPRMANDIENKIRTCRRCVLRKAPLERAAPLVNIQATRPLELVCMDFLSIEPDRSNTKDVLVITDYFTKYAVAVPTPNQKARTVAKCLWENFIVHYGIPERLHSDQGPDFESKTIKELCDVIGTRKVRTTPYHPRGNPVERFNRTLLSMIGTLREEQKSHWHDFVKPLVHAYNCTKHDSTGFTPYELMFGRKPRLPIDLAFDVTSGQRQGKSHSQYVHHLKTQLEESYKLAMENAAKLAGRNKTRFDRRVTESILEKDDRVLVRNVKLRGKHKLADRWESTVHVIVERAGELPVYKVKPENKEGPLRTLHRDLLRPCNFLSIPDEEPPKAKARRPKTRTVLQGSESEPCSDLDEYPVHYYKGPLVSEPVEVIRFHESRNLVTIPTPELQSKLIPSQPTVADLPEKFPENTPEKAAEYSPEKSPENLPEKFPENTPEKAAEYSPEKSPENLPERTPKKDNSSEESPEKKNLPGRPQDAIYSPAEPVVTPTAKQETLEPVGNMEENVQIQDSQSQYASEDDEVEIPVRHSTRHRERAKRLTYPELGNPLVSIVQSLFQGLSTALTESLTDAPYVNSFSPSRNALCMHRDVHTV</sequence>
<dbReference type="InterPro" id="IPR050951">
    <property type="entry name" value="Retrovirus_Pol_polyprotein"/>
</dbReference>
<dbReference type="Bgee" id="ENSAMXG00000044052">
    <property type="expression patterns" value="Expressed in zone of skin and 8 other cell types or tissues"/>
</dbReference>
<keyword evidence="10" id="KW-0229">DNA integration</keyword>
<evidence type="ECO:0000256" key="1">
    <source>
        <dbReference type="ARBA" id="ARBA00010879"/>
    </source>
</evidence>
<reference evidence="17" key="1">
    <citation type="submission" date="2013-03" db="EMBL/GenBank/DDBJ databases">
        <authorList>
            <person name="Jeffery W."/>
            <person name="Warren W."/>
            <person name="Wilson R.K."/>
        </authorList>
    </citation>
    <scope>NUCLEOTIDE SEQUENCE</scope>
    <source>
        <strain evidence="17">female</strain>
    </source>
</reference>
<dbReference type="PROSITE" id="PS00141">
    <property type="entry name" value="ASP_PROTEASE"/>
    <property type="match status" value="1"/>
</dbReference>
<keyword evidence="4" id="KW-0548">Nucleotidyltransferase</keyword>
<dbReference type="GO" id="GO:0015074">
    <property type="term" value="P:DNA integration"/>
    <property type="evidence" value="ECO:0007669"/>
    <property type="project" value="UniProtKB-KW"/>
</dbReference>
<dbReference type="GO" id="GO:0004190">
    <property type="term" value="F:aspartic-type endopeptidase activity"/>
    <property type="evidence" value="ECO:0007669"/>
    <property type="project" value="InterPro"/>
</dbReference>
<dbReference type="CDD" id="cd01647">
    <property type="entry name" value="RT_LTR"/>
    <property type="match status" value="1"/>
</dbReference>
<dbReference type="Gene3D" id="3.10.20.370">
    <property type="match status" value="1"/>
</dbReference>
<dbReference type="CDD" id="cd00303">
    <property type="entry name" value="retropepsin_like"/>
    <property type="match status" value="1"/>
</dbReference>
<keyword evidence="9" id="KW-0694">RNA-binding</keyword>
<evidence type="ECO:0000256" key="3">
    <source>
        <dbReference type="ARBA" id="ARBA00022679"/>
    </source>
</evidence>
<feature type="compositionally biased region" description="Basic and acidic residues" evidence="13">
    <location>
        <begin position="1376"/>
        <end position="1443"/>
    </location>
</feature>
<dbReference type="InterPro" id="IPR000477">
    <property type="entry name" value="RT_dom"/>
</dbReference>
<dbReference type="Pfam" id="PF17921">
    <property type="entry name" value="Integrase_H2C2"/>
    <property type="match status" value="1"/>
</dbReference>
<accession>A0A3B1JSV0</accession>
<dbReference type="CDD" id="cd09274">
    <property type="entry name" value="RNase_HI_RT_Ty3"/>
    <property type="match status" value="1"/>
</dbReference>
<keyword evidence="8" id="KW-0460">Magnesium</keyword>
<dbReference type="InterPro" id="IPR021109">
    <property type="entry name" value="Peptidase_aspartic_dom_sf"/>
</dbReference>
<evidence type="ECO:0000256" key="13">
    <source>
        <dbReference type="SAM" id="MobiDB-lite"/>
    </source>
</evidence>
<dbReference type="InterPro" id="IPR001584">
    <property type="entry name" value="Integrase_cat-core"/>
</dbReference>
<evidence type="ECO:0000256" key="9">
    <source>
        <dbReference type="ARBA" id="ARBA00022884"/>
    </source>
</evidence>
<dbReference type="Pfam" id="PF00665">
    <property type="entry name" value="rve"/>
    <property type="match status" value="1"/>
</dbReference>
<dbReference type="Gene3D" id="3.10.10.10">
    <property type="entry name" value="HIV Type 1 Reverse Transcriptase, subunit A, domain 1"/>
    <property type="match status" value="1"/>
</dbReference>
<dbReference type="InterPro" id="IPR043128">
    <property type="entry name" value="Rev_trsase/Diguanyl_cyclase"/>
</dbReference>
<dbReference type="GO" id="GO:0003964">
    <property type="term" value="F:RNA-directed DNA polymerase activity"/>
    <property type="evidence" value="ECO:0007669"/>
    <property type="project" value="UniProtKB-KW"/>
</dbReference>
<feature type="region of interest" description="Disordered" evidence="13">
    <location>
        <begin position="265"/>
        <end position="284"/>
    </location>
</feature>
<dbReference type="SUPFAM" id="SSF53098">
    <property type="entry name" value="Ribonuclease H-like"/>
    <property type="match status" value="1"/>
</dbReference>
<dbReference type="FunFam" id="3.30.420.10:FF:000269">
    <property type="entry name" value="Uncharacterized protein"/>
    <property type="match status" value="1"/>
</dbReference>
<dbReference type="Gene3D" id="1.10.340.70">
    <property type="match status" value="1"/>
</dbReference>
<dbReference type="Pfam" id="PF00078">
    <property type="entry name" value="RVT_1"/>
    <property type="match status" value="1"/>
</dbReference>
<evidence type="ECO:0000256" key="11">
    <source>
        <dbReference type="ARBA" id="ARBA00022918"/>
    </source>
</evidence>
<dbReference type="InterPro" id="IPR041588">
    <property type="entry name" value="Integrase_H2C2"/>
</dbReference>
<comment type="similarity">
    <text evidence="1">Belongs to the beta type-B retroviral polymerase family. HERV class-II K(HML-2) pol subfamily.</text>
</comment>
<dbReference type="InterPro" id="IPR043502">
    <property type="entry name" value="DNA/RNA_pol_sf"/>
</dbReference>
<dbReference type="FunFam" id="3.30.70.270:FF:000020">
    <property type="entry name" value="Transposon Tf2-6 polyprotein-like Protein"/>
    <property type="match status" value="1"/>
</dbReference>
<dbReference type="Pfam" id="PF17919">
    <property type="entry name" value="RT_RNaseH_2"/>
    <property type="match status" value="1"/>
</dbReference>
<evidence type="ECO:0000256" key="12">
    <source>
        <dbReference type="ARBA" id="ARBA00039658"/>
    </source>
</evidence>
<evidence type="ECO:0000256" key="5">
    <source>
        <dbReference type="ARBA" id="ARBA00022722"/>
    </source>
</evidence>
<evidence type="ECO:0000259" key="15">
    <source>
        <dbReference type="PROSITE" id="PS50994"/>
    </source>
</evidence>
<dbReference type="Proteomes" id="UP000018467">
    <property type="component" value="Unassembled WGS sequence"/>
</dbReference>
<dbReference type="SUPFAM" id="SSF50630">
    <property type="entry name" value="Acid proteases"/>
    <property type="match status" value="1"/>
</dbReference>
<feature type="compositionally biased region" description="Polar residues" evidence="13">
    <location>
        <begin position="265"/>
        <end position="275"/>
    </location>
</feature>
<dbReference type="GO" id="GO:0003723">
    <property type="term" value="F:RNA binding"/>
    <property type="evidence" value="ECO:0007669"/>
    <property type="project" value="UniProtKB-KW"/>
</dbReference>
<evidence type="ECO:0000259" key="14">
    <source>
        <dbReference type="PROSITE" id="PS50878"/>
    </source>
</evidence>
<reference evidence="17" key="2">
    <citation type="journal article" date="2014" name="Nat. Commun.">
        <title>The cavefish genome reveals candidate genes for eye loss.</title>
        <authorList>
            <person name="McGaugh S.E."/>
            <person name="Gross J.B."/>
            <person name="Aken B."/>
            <person name="Blin M."/>
            <person name="Borowsky R."/>
            <person name="Chalopin D."/>
            <person name="Hinaux H."/>
            <person name="Jeffery W.R."/>
            <person name="Keene A."/>
            <person name="Ma L."/>
            <person name="Minx P."/>
            <person name="Murphy D."/>
            <person name="O'Quin K.E."/>
            <person name="Retaux S."/>
            <person name="Rohner N."/>
            <person name="Searle S.M."/>
            <person name="Stahl B.A."/>
            <person name="Tabin C."/>
            <person name="Volff J.N."/>
            <person name="Yoshizawa M."/>
            <person name="Warren W.C."/>
        </authorList>
    </citation>
    <scope>NUCLEOTIDE SEQUENCE [LARGE SCALE GENOMIC DNA]</scope>
    <source>
        <strain evidence="17">female</strain>
    </source>
</reference>
<dbReference type="GO" id="GO:0006508">
    <property type="term" value="P:proteolysis"/>
    <property type="evidence" value="ECO:0007669"/>
    <property type="project" value="InterPro"/>
</dbReference>
<name>A0A3B1JSV0_ASTMX</name>
<evidence type="ECO:0000256" key="6">
    <source>
        <dbReference type="ARBA" id="ARBA00022759"/>
    </source>
</evidence>
<dbReference type="FunFam" id="1.10.340.70:FF:000001">
    <property type="entry name" value="Retrovirus-related Pol polyprotein from transposon gypsy-like Protein"/>
    <property type="match status" value="1"/>
</dbReference>
<dbReference type="InterPro" id="IPR001969">
    <property type="entry name" value="Aspartic_peptidase_AS"/>
</dbReference>
<dbReference type="InterPro" id="IPR036397">
    <property type="entry name" value="RNaseH_sf"/>
</dbReference>
<dbReference type="GeneTree" id="ENSGT01100000263500"/>
<evidence type="ECO:0000256" key="8">
    <source>
        <dbReference type="ARBA" id="ARBA00022842"/>
    </source>
</evidence>
<feature type="region of interest" description="Disordered" evidence="13">
    <location>
        <begin position="1366"/>
        <end position="1473"/>
    </location>
</feature>
<protein>
    <recommendedName>
        <fullName evidence="12">Gypsy retrotransposon integrase-like protein 1</fullName>
        <ecNumber evidence="2">3.1.26.4</ecNumber>
    </recommendedName>
</protein>
<reference evidence="16" key="3">
    <citation type="submission" date="2025-08" db="UniProtKB">
        <authorList>
            <consortium name="Ensembl"/>
        </authorList>
    </citation>
    <scope>IDENTIFICATION</scope>
</reference>
<dbReference type="PANTHER" id="PTHR37984:SF15">
    <property type="entry name" value="INTEGRASE CATALYTIC DOMAIN-CONTAINING PROTEIN"/>
    <property type="match status" value="1"/>
</dbReference>
<keyword evidence="7" id="KW-0378">Hydrolase</keyword>
<dbReference type="PROSITE" id="PS50878">
    <property type="entry name" value="RT_POL"/>
    <property type="match status" value="1"/>
</dbReference>
<evidence type="ECO:0000256" key="2">
    <source>
        <dbReference type="ARBA" id="ARBA00012180"/>
    </source>
</evidence>
<evidence type="ECO:0000256" key="4">
    <source>
        <dbReference type="ARBA" id="ARBA00022695"/>
    </source>
</evidence>
<keyword evidence="5" id="KW-0540">Nuclease</keyword>
<keyword evidence="17" id="KW-1185">Reference proteome</keyword>
<dbReference type="Gene3D" id="3.30.420.10">
    <property type="entry name" value="Ribonuclease H-like superfamily/Ribonuclease H"/>
    <property type="match status" value="1"/>
</dbReference>
<keyword evidence="11" id="KW-0695">RNA-directed DNA polymerase</keyword>
<dbReference type="InterPro" id="IPR012337">
    <property type="entry name" value="RNaseH-like_sf"/>
</dbReference>
<dbReference type="GO" id="GO:0004523">
    <property type="term" value="F:RNA-DNA hybrid ribonuclease activity"/>
    <property type="evidence" value="ECO:0007669"/>
    <property type="project" value="UniProtKB-EC"/>
</dbReference>
<dbReference type="SUPFAM" id="SSF56672">
    <property type="entry name" value="DNA/RNA polymerases"/>
    <property type="match status" value="1"/>
</dbReference>
<evidence type="ECO:0000313" key="17">
    <source>
        <dbReference type="Proteomes" id="UP000018467"/>
    </source>
</evidence>
<evidence type="ECO:0000256" key="7">
    <source>
        <dbReference type="ARBA" id="ARBA00022801"/>
    </source>
</evidence>
<dbReference type="InParanoid" id="A0A3B1JSV0"/>
<dbReference type="Gene3D" id="3.30.70.270">
    <property type="match status" value="2"/>
</dbReference>
<keyword evidence="3" id="KW-0808">Transferase</keyword>
<feature type="region of interest" description="Disordered" evidence="13">
    <location>
        <begin position="1298"/>
        <end position="1323"/>
    </location>
</feature>
<feature type="domain" description="Integrase catalytic" evidence="15">
    <location>
        <begin position="1009"/>
        <end position="1166"/>
    </location>
</feature>
<evidence type="ECO:0000313" key="16">
    <source>
        <dbReference type="Ensembl" id="ENSAMXP00000044821.1"/>
    </source>
</evidence>
<feature type="domain" description="Reverse transcriptase" evidence="14">
    <location>
        <begin position="361"/>
        <end position="540"/>
    </location>
</feature>
<proteinExistence type="inferred from homology"/>
<dbReference type="Gene3D" id="2.40.70.10">
    <property type="entry name" value="Acid Proteases"/>
    <property type="match status" value="1"/>
</dbReference>
<dbReference type="InterPro" id="IPR041577">
    <property type="entry name" value="RT_RNaseH_2"/>
</dbReference>
<dbReference type="Ensembl" id="ENSAMXT00000048318.1">
    <property type="protein sequence ID" value="ENSAMXP00000044821.1"/>
    <property type="gene ID" value="ENSAMXG00000044052.1"/>
</dbReference>
<dbReference type="PROSITE" id="PS50994">
    <property type="entry name" value="INTEGRASE"/>
    <property type="match status" value="1"/>
</dbReference>
<keyword evidence="6" id="KW-0255">Endonuclease</keyword>
<dbReference type="PANTHER" id="PTHR37984">
    <property type="entry name" value="PROTEIN CBG26694"/>
    <property type="match status" value="1"/>
</dbReference>
<organism evidence="16 17">
    <name type="scientific">Astyanax mexicanus</name>
    <name type="common">Blind cave fish</name>
    <name type="synonym">Astyanax fasciatus mexicanus</name>
    <dbReference type="NCBI Taxonomy" id="7994"/>
    <lineage>
        <taxon>Eukaryota</taxon>
        <taxon>Metazoa</taxon>
        <taxon>Chordata</taxon>
        <taxon>Craniata</taxon>
        <taxon>Vertebrata</taxon>
        <taxon>Euteleostomi</taxon>
        <taxon>Actinopterygii</taxon>
        <taxon>Neopterygii</taxon>
        <taxon>Teleostei</taxon>
        <taxon>Ostariophysi</taxon>
        <taxon>Characiformes</taxon>
        <taxon>Characoidei</taxon>
        <taxon>Acestrorhamphidae</taxon>
        <taxon>Acestrorhamphinae</taxon>
        <taxon>Astyanax</taxon>
    </lineage>
</organism>
<dbReference type="FunFam" id="3.10.20.370:FF:000001">
    <property type="entry name" value="Retrovirus-related Pol polyprotein from transposon 17.6-like protein"/>
    <property type="match status" value="1"/>
</dbReference>
<evidence type="ECO:0000256" key="10">
    <source>
        <dbReference type="ARBA" id="ARBA00022908"/>
    </source>
</evidence>
<reference evidence="16" key="4">
    <citation type="submission" date="2025-09" db="UniProtKB">
        <authorList>
            <consortium name="Ensembl"/>
        </authorList>
    </citation>
    <scope>IDENTIFICATION</scope>
</reference>